<name>X1P916_9ZZZZ</name>
<dbReference type="InterPro" id="IPR015943">
    <property type="entry name" value="WD40/YVTN_repeat-like_dom_sf"/>
</dbReference>
<dbReference type="InterPro" id="IPR031778">
    <property type="entry name" value="Sortilin_N"/>
</dbReference>
<evidence type="ECO:0000256" key="1">
    <source>
        <dbReference type="ARBA" id="ARBA00022737"/>
    </source>
</evidence>
<dbReference type="SUPFAM" id="SSF50939">
    <property type="entry name" value="Sialidases"/>
    <property type="match status" value="1"/>
</dbReference>
<sequence length="258" mass="29006">EEGGIYKSTDGGDNWVKLTNGLPKGLIGKIGVTVSPVNSDRVLAIIEADYGGVFRSDDGGENWRRLNRERRLRQRAWYYMHIYADPNDEDTVYALNTSLYKSVDGGKTFEIIRAPHGDHHDLWLNPYDSDIMVNGNDGGACVSYNGGKSWSTLYNQPTAEFYRVAVDNQFPYRVYGAQQDNSTISVPSRIIRGITPTQHWYSVGGNESGHIVVDPRNPNIVYAGGYRGYLDRYDHSTGLVRFIKAYPEESWGQAPRDV</sequence>
<gene>
    <name evidence="3" type="ORF">S06H3_46183</name>
</gene>
<protein>
    <recommendedName>
        <fullName evidence="2">Sortilin N-terminal domain-containing protein</fullName>
    </recommendedName>
</protein>
<dbReference type="AlphaFoldDB" id="X1P916"/>
<reference evidence="3" key="1">
    <citation type="journal article" date="2014" name="Front. Microbiol.">
        <title>High frequency of phylogenetically diverse reductive dehalogenase-homologous genes in deep subseafloor sedimentary metagenomes.</title>
        <authorList>
            <person name="Kawai M."/>
            <person name="Futagami T."/>
            <person name="Toyoda A."/>
            <person name="Takaki Y."/>
            <person name="Nishi S."/>
            <person name="Hori S."/>
            <person name="Arai W."/>
            <person name="Tsubouchi T."/>
            <person name="Morono Y."/>
            <person name="Uchiyama I."/>
            <person name="Ito T."/>
            <person name="Fujiyama A."/>
            <person name="Inagaki F."/>
            <person name="Takami H."/>
        </authorList>
    </citation>
    <scope>NUCLEOTIDE SEQUENCE</scope>
    <source>
        <strain evidence="3">Expedition CK06-06</strain>
    </source>
</reference>
<dbReference type="Pfam" id="PF15902">
    <property type="entry name" value="Sortilin-Vps10"/>
    <property type="match status" value="1"/>
</dbReference>
<organism evidence="3">
    <name type="scientific">marine sediment metagenome</name>
    <dbReference type="NCBI Taxonomy" id="412755"/>
    <lineage>
        <taxon>unclassified sequences</taxon>
        <taxon>metagenomes</taxon>
        <taxon>ecological metagenomes</taxon>
    </lineage>
</organism>
<accession>X1P916</accession>
<proteinExistence type="predicted"/>
<comment type="caution">
    <text evidence="3">The sequence shown here is derived from an EMBL/GenBank/DDBJ whole genome shotgun (WGS) entry which is preliminary data.</text>
</comment>
<feature type="non-terminal residue" evidence="3">
    <location>
        <position position="1"/>
    </location>
</feature>
<evidence type="ECO:0000313" key="3">
    <source>
        <dbReference type="EMBL" id="GAI38941.1"/>
    </source>
</evidence>
<dbReference type="EMBL" id="BARV01028911">
    <property type="protein sequence ID" value="GAI38941.1"/>
    <property type="molecule type" value="Genomic_DNA"/>
</dbReference>
<dbReference type="Gene3D" id="2.130.10.10">
    <property type="entry name" value="YVTN repeat-like/Quinoprotein amine dehydrogenase"/>
    <property type="match status" value="2"/>
</dbReference>
<keyword evidence="1" id="KW-0677">Repeat</keyword>
<feature type="non-terminal residue" evidence="3">
    <location>
        <position position="258"/>
    </location>
</feature>
<feature type="domain" description="Sortilin N-terminal" evidence="2">
    <location>
        <begin position="53"/>
        <end position="164"/>
    </location>
</feature>
<dbReference type="InterPro" id="IPR036278">
    <property type="entry name" value="Sialidase_sf"/>
</dbReference>
<evidence type="ECO:0000259" key="2">
    <source>
        <dbReference type="Pfam" id="PF15902"/>
    </source>
</evidence>